<feature type="coiled-coil region" evidence="1">
    <location>
        <begin position="28"/>
        <end position="68"/>
    </location>
</feature>
<dbReference type="AlphaFoldDB" id="A0A223EFK2"/>
<dbReference type="OrthoDB" id="1932566at2"/>
<evidence type="ECO:0000256" key="1">
    <source>
        <dbReference type="SAM" id="Coils"/>
    </source>
</evidence>
<dbReference type="InterPro" id="IPR046208">
    <property type="entry name" value="DUF6241"/>
</dbReference>
<dbReference type="RefSeq" id="WP_063235358.1">
    <property type="nucleotide sequence ID" value="NZ_BCVO01000025.1"/>
</dbReference>
<reference evidence="2 3" key="1">
    <citation type="submission" date="2016-10" db="EMBL/GenBank/DDBJ databases">
        <title>The whole genome sequencing and assembly of Bacillus simplex DSM 1321 strain.</title>
        <authorList>
            <person name="Park M.-K."/>
            <person name="Lee Y.-J."/>
            <person name="Yi H."/>
            <person name="Bahn Y.-S."/>
            <person name="Kim J.F."/>
            <person name="Lee D.-W."/>
        </authorList>
    </citation>
    <scope>NUCLEOTIDE SEQUENCE [LARGE SCALE GENOMIC DNA]</scope>
    <source>
        <strain evidence="2 3">DSM 1321</strain>
    </source>
</reference>
<dbReference type="Proteomes" id="UP000214618">
    <property type="component" value="Chromosome"/>
</dbReference>
<accession>A0A223EFK2</accession>
<organism evidence="2 3">
    <name type="scientific">Peribacillus simplex NBRC 15720 = DSM 1321</name>
    <dbReference type="NCBI Taxonomy" id="1349754"/>
    <lineage>
        <taxon>Bacteria</taxon>
        <taxon>Bacillati</taxon>
        <taxon>Bacillota</taxon>
        <taxon>Bacilli</taxon>
        <taxon>Bacillales</taxon>
        <taxon>Bacillaceae</taxon>
        <taxon>Peribacillus</taxon>
    </lineage>
</organism>
<keyword evidence="1" id="KW-0175">Coiled coil</keyword>
<proteinExistence type="predicted"/>
<dbReference type="EMBL" id="CP017704">
    <property type="protein sequence ID" value="ASS93983.1"/>
    <property type="molecule type" value="Genomic_DNA"/>
</dbReference>
<protein>
    <submittedName>
        <fullName evidence="2">Uncharacterized protein</fullName>
    </submittedName>
</protein>
<dbReference type="GeneID" id="56472751"/>
<gene>
    <name evidence="2" type="ORF">BS1321_08400</name>
</gene>
<sequence length="195" mass="22373">MKKTQKVLLISGISFVALSGLGIASFKIMENSNEYEKAQLEIEARETKEQIEREREDVKIKAQREAKAKAAELEAKTAIYDGIEFETGLDEDSTETEVMDVMHKMTHQKVRSQDKWGAIPMSPKIIEEVYKIVDSSDFQHRDRLLSIAARWRDLDFSTIVQDHNFFWEDKEGTVGKAHGTLSAAEEIEYIEVNFK</sequence>
<dbReference type="Pfam" id="PF19754">
    <property type="entry name" value="DUF6241"/>
    <property type="match status" value="1"/>
</dbReference>
<name>A0A223EFK2_9BACI</name>
<evidence type="ECO:0000313" key="2">
    <source>
        <dbReference type="EMBL" id="ASS93983.1"/>
    </source>
</evidence>
<evidence type="ECO:0000313" key="3">
    <source>
        <dbReference type="Proteomes" id="UP000214618"/>
    </source>
</evidence>